<dbReference type="PROSITE" id="PS50222">
    <property type="entry name" value="EF_HAND_2"/>
    <property type="match status" value="2"/>
</dbReference>
<keyword evidence="4" id="KW-0812">Transmembrane</keyword>
<keyword evidence="4" id="KW-1133">Transmembrane helix</keyword>
<evidence type="ECO:0000256" key="4">
    <source>
        <dbReference type="SAM" id="Phobius"/>
    </source>
</evidence>
<keyword evidence="5" id="KW-0732">Signal</keyword>
<feature type="domain" description="EF-hand" evidence="6">
    <location>
        <begin position="363"/>
        <end position="398"/>
    </location>
</feature>
<protein>
    <recommendedName>
        <fullName evidence="6">EF-hand domain-containing protein</fullName>
    </recommendedName>
</protein>
<comment type="caution">
    <text evidence="7">The sequence shown here is derived from an EMBL/GenBank/DDBJ whole genome shotgun (WGS) entry which is preliminary data.</text>
</comment>
<feature type="transmembrane region" description="Helical" evidence="4">
    <location>
        <begin position="188"/>
        <end position="210"/>
    </location>
</feature>
<feature type="chain" id="PRO_5047404719" description="EF-hand domain-containing protein" evidence="5">
    <location>
        <begin position="21"/>
        <end position="597"/>
    </location>
</feature>
<evidence type="ECO:0000259" key="6">
    <source>
        <dbReference type="PROSITE" id="PS50222"/>
    </source>
</evidence>
<feature type="transmembrane region" description="Helical" evidence="4">
    <location>
        <begin position="96"/>
        <end position="114"/>
    </location>
</feature>
<dbReference type="PROSITE" id="PS00018">
    <property type="entry name" value="EF_HAND_1"/>
    <property type="match status" value="1"/>
</dbReference>
<reference evidence="7" key="1">
    <citation type="submission" date="2022-10" db="EMBL/GenBank/DDBJ databases">
        <authorList>
            <person name="Hyden B.L."/>
            <person name="Feng K."/>
            <person name="Yates T."/>
            <person name="Jawdy S."/>
            <person name="Smart L.B."/>
            <person name="Muchero W."/>
        </authorList>
    </citation>
    <scope>NUCLEOTIDE SEQUENCE</scope>
    <source>
        <tissue evidence="7">Shoot tip</tissue>
    </source>
</reference>
<feature type="transmembrane region" description="Helical" evidence="4">
    <location>
        <begin position="269"/>
        <end position="291"/>
    </location>
</feature>
<evidence type="ECO:0000256" key="2">
    <source>
        <dbReference type="ARBA" id="ARBA00022837"/>
    </source>
</evidence>
<dbReference type="SMART" id="SM00054">
    <property type="entry name" value="EFh"/>
    <property type="match status" value="2"/>
</dbReference>
<keyword evidence="4" id="KW-0472">Membrane</keyword>
<dbReference type="Gene3D" id="1.10.238.10">
    <property type="entry name" value="EF-hand"/>
    <property type="match status" value="1"/>
</dbReference>
<evidence type="ECO:0000256" key="1">
    <source>
        <dbReference type="ARBA" id="ARBA00022449"/>
    </source>
</evidence>
<evidence type="ECO:0000256" key="5">
    <source>
        <dbReference type="SAM" id="SignalP"/>
    </source>
</evidence>
<dbReference type="EMBL" id="JAPFFI010000004">
    <property type="protein sequence ID" value="KAJ6396799.1"/>
    <property type="molecule type" value="Genomic_DNA"/>
</dbReference>
<keyword evidence="1" id="KW-0050">Antiport</keyword>
<evidence type="ECO:0000256" key="3">
    <source>
        <dbReference type="ARBA" id="ARBA00023065"/>
    </source>
</evidence>
<organism evidence="7 8">
    <name type="scientific">Salix suchowensis</name>
    <dbReference type="NCBI Taxonomy" id="1278906"/>
    <lineage>
        <taxon>Eukaryota</taxon>
        <taxon>Viridiplantae</taxon>
        <taxon>Streptophyta</taxon>
        <taxon>Embryophyta</taxon>
        <taxon>Tracheophyta</taxon>
        <taxon>Spermatophyta</taxon>
        <taxon>Magnoliopsida</taxon>
        <taxon>eudicotyledons</taxon>
        <taxon>Gunneridae</taxon>
        <taxon>Pentapetalae</taxon>
        <taxon>rosids</taxon>
        <taxon>fabids</taxon>
        <taxon>Malpighiales</taxon>
        <taxon>Salicaceae</taxon>
        <taxon>Saliceae</taxon>
        <taxon>Salix</taxon>
    </lineage>
</organism>
<proteinExistence type="predicted"/>
<keyword evidence="3" id="KW-0406">Ion transport</keyword>
<dbReference type="PANTHER" id="PTHR31503">
    <property type="entry name" value="VACUOLAR CALCIUM ION TRANSPORTER"/>
    <property type="match status" value="1"/>
</dbReference>
<dbReference type="Pfam" id="PF13499">
    <property type="entry name" value="EF-hand_7"/>
    <property type="match status" value="1"/>
</dbReference>
<gene>
    <name evidence="7" type="ORF">OIU77_021763</name>
</gene>
<feature type="transmembrane region" description="Helical" evidence="4">
    <location>
        <begin position="514"/>
        <end position="537"/>
    </location>
</feature>
<evidence type="ECO:0000313" key="8">
    <source>
        <dbReference type="Proteomes" id="UP001141253"/>
    </source>
</evidence>
<dbReference type="PANTHER" id="PTHR31503:SF80">
    <property type="entry name" value="EF-HAND DOMAIN-CONTAINING PROTEIN"/>
    <property type="match status" value="1"/>
</dbReference>
<dbReference type="InterPro" id="IPR011992">
    <property type="entry name" value="EF-hand-dom_pair"/>
</dbReference>
<feature type="domain" description="EF-hand" evidence="6">
    <location>
        <begin position="323"/>
        <end position="358"/>
    </location>
</feature>
<feature type="transmembrane region" description="Helical" evidence="4">
    <location>
        <begin position="577"/>
        <end position="596"/>
    </location>
</feature>
<feature type="signal peptide" evidence="5">
    <location>
        <begin position="1"/>
        <end position="20"/>
    </location>
</feature>
<name>A0ABQ9CB33_9ROSI</name>
<feature type="transmembrane region" description="Helical" evidence="4">
    <location>
        <begin position="240"/>
        <end position="257"/>
    </location>
</feature>
<evidence type="ECO:0000313" key="7">
    <source>
        <dbReference type="EMBL" id="KAJ6396799.1"/>
    </source>
</evidence>
<sequence>MNIAALIFLLVLLAVQFASSRSIRNDFSILISDGLDQKDQNNILQLNNVGTTVTCEPIYGFMPCTTKVWGNLFLLVVYEYLLSLADKYISSGSNLFFQMFGTGLFGGSVFYVLAKFPQIVLVLGKLFPNASFLSQHMVLNLFLFAIPCRKRSEFGRERLDKNECYFSVTLLSASEDVVGSAVSMSMGFLAGSTMMSLTIVWGSVIAFGSYDLHQTPSNLENKTPCLSNGYGVKTDIVTKYTARIILLSMIPYLILELSKAFNSSSATRAGVLIALIITVVLLVTYCTFQVFQPWIQDRTLEYLILSYVKKNLLQSLCNPHGRPIEFKIRQLFHKIDLNKNGQISEDEVRAFLVGIEAGVVGLIGDHCVSKVMEEFDFSGDHGISKEEFIRGISKWLDEANGVENNENQTELFDSNLPESREEQKIWEAEQQDSKNSDEWNYSKATYSILLGTTIAVLLAKPLTKTLQELATAIKFPSFLVSYFLVPFALNFRQGYKSIISVTDKKEKSVSLTLSQIYCGVFMNNVLGLTSFLTIVYIRDVEWDITAEILVVLIICSGIGLSSSFSSIFPFWTCLVAYALYPISLGFLYVLTISLGWG</sequence>
<reference evidence="7" key="2">
    <citation type="journal article" date="2023" name="Int. J. Mol. Sci.">
        <title>De Novo Assembly and Annotation of 11 Diverse Shrub Willow (Salix) Genomes Reveals Novel Gene Organization in Sex-Linked Regions.</title>
        <authorList>
            <person name="Hyden B."/>
            <person name="Feng K."/>
            <person name="Yates T.B."/>
            <person name="Jawdy S."/>
            <person name="Cereghino C."/>
            <person name="Smart L.B."/>
            <person name="Muchero W."/>
        </authorList>
    </citation>
    <scope>NUCLEOTIDE SEQUENCE</scope>
    <source>
        <tissue evidence="7">Shoot tip</tissue>
    </source>
</reference>
<keyword evidence="2" id="KW-0106">Calcium</keyword>
<accession>A0ABQ9CB33</accession>
<dbReference type="CDD" id="cd00051">
    <property type="entry name" value="EFh"/>
    <property type="match status" value="1"/>
</dbReference>
<dbReference type="InterPro" id="IPR004713">
    <property type="entry name" value="CaH_exchang"/>
</dbReference>
<feature type="transmembrane region" description="Helical" evidence="4">
    <location>
        <begin position="549"/>
        <end position="571"/>
    </location>
</feature>
<dbReference type="InterPro" id="IPR018247">
    <property type="entry name" value="EF_Hand_1_Ca_BS"/>
</dbReference>
<dbReference type="SUPFAM" id="SSF47473">
    <property type="entry name" value="EF-hand"/>
    <property type="match status" value="1"/>
</dbReference>
<dbReference type="Proteomes" id="UP001141253">
    <property type="component" value="Chromosome 4"/>
</dbReference>
<dbReference type="InterPro" id="IPR002048">
    <property type="entry name" value="EF_hand_dom"/>
</dbReference>
<feature type="transmembrane region" description="Helical" evidence="4">
    <location>
        <begin position="68"/>
        <end position="84"/>
    </location>
</feature>
<keyword evidence="1" id="KW-0813">Transport</keyword>
<keyword evidence="8" id="KW-1185">Reference proteome</keyword>